<dbReference type="InterPro" id="IPR013655">
    <property type="entry name" value="PAS_fold_3"/>
</dbReference>
<dbReference type="CDD" id="cd00130">
    <property type="entry name" value="PAS"/>
    <property type="match status" value="1"/>
</dbReference>
<evidence type="ECO:0000259" key="7">
    <source>
        <dbReference type="PROSITE" id="PS50112"/>
    </source>
</evidence>
<dbReference type="AlphaFoldDB" id="A0A178ZKN1"/>
<dbReference type="GO" id="GO:0000981">
    <property type="term" value="F:DNA-binding transcription factor activity, RNA polymerase II-specific"/>
    <property type="evidence" value="ECO:0007669"/>
    <property type="project" value="TreeGrafter"/>
</dbReference>
<dbReference type="PANTHER" id="PTHR23043">
    <property type="entry name" value="HYPOXIA-INDUCIBLE FACTOR 1 ALPHA"/>
    <property type="match status" value="1"/>
</dbReference>
<dbReference type="GO" id="GO:0005634">
    <property type="term" value="C:nucleus"/>
    <property type="evidence" value="ECO:0007669"/>
    <property type="project" value="UniProtKB-SubCell"/>
</dbReference>
<keyword evidence="5" id="KW-0539">Nucleus</keyword>
<feature type="region of interest" description="Disordered" evidence="6">
    <location>
        <begin position="503"/>
        <end position="591"/>
    </location>
</feature>
<evidence type="ECO:0000256" key="6">
    <source>
        <dbReference type="SAM" id="MobiDB-lite"/>
    </source>
</evidence>
<keyword evidence="3" id="KW-0238">DNA-binding</keyword>
<dbReference type="Proteomes" id="UP000078343">
    <property type="component" value="Unassembled WGS sequence"/>
</dbReference>
<dbReference type="SUPFAM" id="SSF55785">
    <property type="entry name" value="PYP-like sensor domain (PAS domain)"/>
    <property type="match status" value="1"/>
</dbReference>
<evidence type="ECO:0000256" key="5">
    <source>
        <dbReference type="ARBA" id="ARBA00023242"/>
    </source>
</evidence>
<comment type="caution">
    <text evidence="8">The sequence shown here is derived from an EMBL/GenBank/DDBJ whole genome shotgun (WGS) entry which is preliminary data.</text>
</comment>
<dbReference type="GO" id="GO:0000977">
    <property type="term" value="F:RNA polymerase II transcription regulatory region sequence-specific DNA binding"/>
    <property type="evidence" value="ECO:0007669"/>
    <property type="project" value="TreeGrafter"/>
</dbReference>
<proteinExistence type="predicted"/>
<feature type="domain" description="PAS" evidence="7">
    <location>
        <begin position="1"/>
        <end position="63"/>
    </location>
</feature>
<dbReference type="STRING" id="1367422.A0A178ZKN1"/>
<feature type="compositionally biased region" description="Polar residues" evidence="6">
    <location>
        <begin position="336"/>
        <end position="350"/>
    </location>
</feature>
<gene>
    <name evidence="8" type="ORF">AYL99_05043</name>
</gene>
<evidence type="ECO:0000313" key="8">
    <source>
        <dbReference type="EMBL" id="OAP60041.1"/>
    </source>
</evidence>
<protein>
    <recommendedName>
        <fullName evidence="7">PAS domain-containing protein</fullName>
    </recommendedName>
</protein>
<dbReference type="OrthoDB" id="411251at2759"/>
<evidence type="ECO:0000256" key="3">
    <source>
        <dbReference type="ARBA" id="ARBA00023125"/>
    </source>
</evidence>
<feature type="region of interest" description="Disordered" evidence="6">
    <location>
        <begin position="229"/>
        <end position="278"/>
    </location>
</feature>
<reference evidence="8 9" key="1">
    <citation type="submission" date="2016-04" db="EMBL/GenBank/DDBJ databases">
        <title>Draft genome of Fonsecaea erecta CBS 125763.</title>
        <authorList>
            <person name="Weiss V.A."/>
            <person name="Vicente V.A."/>
            <person name="Raittz R.T."/>
            <person name="Moreno L.F."/>
            <person name="De Souza E.M."/>
            <person name="Pedrosa F.O."/>
            <person name="Steffens M.B."/>
            <person name="Faoro H."/>
            <person name="Tadra-Sfeir M.Z."/>
            <person name="Najafzadeh M.J."/>
            <person name="Felipe M.S."/>
            <person name="Teixeira M."/>
            <person name="Sun J."/>
            <person name="Xi L."/>
            <person name="Gomes R."/>
            <person name="De Azevedo C.M."/>
            <person name="Salgado C.G."/>
            <person name="Da Silva M.B."/>
            <person name="Nascimento M.F."/>
            <person name="Queiroz-Telles F."/>
            <person name="Attili D.S."/>
            <person name="Gorbushina A."/>
        </authorList>
    </citation>
    <scope>NUCLEOTIDE SEQUENCE [LARGE SCALE GENOMIC DNA]</scope>
    <source>
        <strain evidence="8 9">CBS 125763</strain>
    </source>
</reference>
<evidence type="ECO:0000313" key="9">
    <source>
        <dbReference type="Proteomes" id="UP000078343"/>
    </source>
</evidence>
<dbReference type="GeneID" id="30009211"/>
<feature type="region of interest" description="Disordered" evidence="6">
    <location>
        <begin position="330"/>
        <end position="352"/>
    </location>
</feature>
<dbReference type="InterPro" id="IPR000014">
    <property type="entry name" value="PAS"/>
</dbReference>
<evidence type="ECO:0000256" key="4">
    <source>
        <dbReference type="ARBA" id="ARBA00023163"/>
    </source>
</evidence>
<sequence length="591" mass="63717">METVFITIHDLSQDARIRYCSDSVEDILGYFPHEVTGRSCWDYFHPDEIPFARAIHDRGISLDKAAVMNYCRIKHKDGHWVGCECVFTVVHDVLVASTAIYRRGPKARQRALEGAGIRRIFSSSPRDPRYHMLSYLSNKFYDEPSAHAPEPRAALFLNRFSRTSTVMFATNGVAAILGLQPSDLVGKSFYHCIDQACLQDAVKCIESAKANDSIAYLRFWYHDPFQGDANADGESIDDETDEDDEGGVPLGTGTRSGSSVSMGDASTPRQAEDSAHVTDNEALRARGQASTSQLNGALQPSENEAQNVQVNGHDDNHAPATSTDLVVNEHEAVSDQEASQNPAPQETQPGDANGERLELEAVVSCTSDGLVVILRRARPLVPHTLGATEAPYYANGLFASPWAPEPIMPPTIQQTTVAPATSFPMTDSSESGFMAAIREVAVFAWSLTGINGSLAQYARGKPSPEALPPDGLPVWDPNADIDPKANELYNGFLGSVHRPFAESGESSAAKKDDDLGSSDDEVLWKRAPTMAPWRRPKRRAHHDAFGGDGNDGVDGANEDGRRKKTTRSHSSSGPSTGSGGASAAGSSSGST</sequence>
<dbReference type="RefSeq" id="XP_018693408.1">
    <property type="nucleotide sequence ID" value="XM_018836555.1"/>
</dbReference>
<dbReference type="NCBIfam" id="TIGR00229">
    <property type="entry name" value="sensory_box"/>
    <property type="match status" value="1"/>
</dbReference>
<organism evidence="8 9">
    <name type="scientific">Fonsecaea erecta</name>
    <dbReference type="NCBI Taxonomy" id="1367422"/>
    <lineage>
        <taxon>Eukaryota</taxon>
        <taxon>Fungi</taxon>
        <taxon>Dikarya</taxon>
        <taxon>Ascomycota</taxon>
        <taxon>Pezizomycotina</taxon>
        <taxon>Eurotiomycetes</taxon>
        <taxon>Chaetothyriomycetidae</taxon>
        <taxon>Chaetothyriales</taxon>
        <taxon>Herpotrichiellaceae</taxon>
        <taxon>Fonsecaea</taxon>
    </lineage>
</organism>
<dbReference type="PANTHER" id="PTHR23043:SF17">
    <property type="entry name" value="PROTEIN SIMILAR"/>
    <property type="match status" value="1"/>
</dbReference>
<keyword evidence="4" id="KW-0804">Transcription</keyword>
<dbReference type="Gene3D" id="3.30.450.20">
    <property type="entry name" value="PAS domain"/>
    <property type="match status" value="1"/>
</dbReference>
<feature type="compositionally biased region" description="Acidic residues" evidence="6">
    <location>
        <begin position="234"/>
        <end position="246"/>
    </location>
</feature>
<dbReference type="EMBL" id="LVYI01000004">
    <property type="protein sequence ID" value="OAP60041.1"/>
    <property type="molecule type" value="Genomic_DNA"/>
</dbReference>
<evidence type="ECO:0000256" key="1">
    <source>
        <dbReference type="ARBA" id="ARBA00004123"/>
    </source>
</evidence>
<name>A0A178ZKN1_9EURO</name>
<dbReference type="Pfam" id="PF08447">
    <property type="entry name" value="PAS_3"/>
    <property type="match status" value="1"/>
</dbReference>
<dbReference type="InterPro" id="IPR035965">
    <property type="entry name" value="PAS-like_dom_sf"/>
</dbReference>
<comment type="subcellular location">
    <subcellularLocation>
        <location evidence="1">Nucleus</location>
    </subcellularLocation>
</comment>
<dbReference type="PROSITE" id="PS50112">
    <property type="entry name" value="PAS"/>
    <property type="match status" value="1"/>
</dbReference>
<keyword evidence="9" id="KW-1185">Reference proteome</keyword>
<accession>A0A178ZKN1</accession>
<dbReference type="SMART" id="SM00091">
    <property type="entry name" value="PAS"/>
    <property type="match status" value="2"/>
</dbReference>
<evidence type="ECO:0000256" key="2">
    <source>
        <dbReference type="ARBA" id="ARBA00023015"/>
    </source>
</evidence>
<keyword evidence="2" id="KW-0805">Transcription regulation</keyword>